<feature type="region of interest" description="Disordered" evidence="1">
    <location>
        <begin position="205"/>
        <end position="268"/>
    </location>
</feature>
<evidence type="ECO:0000256" key="1">
    <source>
        <dbReference type="SAM" id="MobiDB-lite"/>
    </source>
</evidence>
<accession>A0A8J5WLW3</accession>
<feature type="region of interest" description="Disordered" evidence="1">
    <location>
        <begin position="32"/>
        <end position="72"/>
    </location>
</feature>
<dbReference type="EMBL" id="JAAALK010000080">
    <property type="protein sequence ID" value="KAG8092086.1"/>
    <property type="molecule type" value="Genomic_DNA"/>
</dbReference>
<reference evidence="4" key="2">
    <citation type="submission" date="2021-02" db="EMBL/GenBank/DDBJ databases">
        <authorList>
            <person name="Kimball J.A."/>
            <person name="Haas M.W."/>
            <person name="Macchietto M."/>
            <person name="Kono T."/>
            <person name="Duquette J."/>
            <person name="Shao M."/>
        </authorList>
    </citation>
    <scope>NUCLEOTIDE SEQUENCE</scope>
    <source>
        <tissue evidence="4">Fresh leaf tissue</tissue>
    </source>
</reference>
<feature type="compositionally biased region" description="Basic and acidic residues" evidence="1">
    <location>
        <begin position="218"/>
        <end position="227"/>
    </location>
</feature>
<dbReference type="Proteomes" id="UP000729402">
    <property type="component" value="Unassembled WGS sequence"/>
</dbReference>
<dbReference type="OrthoDB" id="695076at2759"/>
<comment type="caution">
    <text evidence="4">The sequence shown here is derived from an EMBL/GenBank/DDBJ whole genome shotgun (WGS) entry which is preliminary data.</text>
</comment>
<feature type="domain" description="Transposase MuDR plant" evidence="2">
    <location>
        <begin position="153"/>
        <end position="193"/>
    </location>
</feature>
<dbReference type="InterPro" id="IPR004332">
    <property type="entry name" value="Transposase_MuDR"/>
</dbReference>
<gene>
    <name evidence="3" type="ORF">GUJ93_ZPchr0001g31460</name>
    <name evidence="4" type="ORF">GUJ93_ZPchr0012g19593</name>
</gene>
<proteinExistence type="predicted"/>
<name>A0A8J5WLW3_ZIZPA</name>
<organism evidence="4 5">
    <name type="scientific">Zizania palustris</name>
    <name type="common">Northern wild rice</name>
    <dbReference type="NCBI Taxonomy" id="103762"/>
    <lineage>
        <taxon>Eukaryota</taxon>
        <taxon>Viridiplantae</taxon>
        <taxon>Streptophyta</taxon>
        <taxon>Embryophyta</taxon>
        <taxon>Tracheophyta</taxon>
        <taxon>Spermatophyta</taxon>
        <taxon>Magnoliopsida</taxon>
        <taxon>Liliopsida</taxon>
        <taxon>Poales</taxon>
        <taxon>Poaceae</taxon>
        <taxon>BOP clade</taxon>
        <taxon>Oryzoideae</taxon>
        <taxon>Oryzeae</taxon>
        <taxon>Zizaniinae</taxon>
        <taxon>Zizania</taxon>
    </lineage>
</organism>
<sequence length="268" mass="29568">MRPTPHGALKVAGACVPRPTPHGALQVADACAPRPTALSRSPTPVPHAPRPTALSRMDSFEQHLGSQSEPDPCQELVVANEAVQPDDDERLYPELVENWGTFGRDAEDDIVAQFDDTDEEEKEENNVMGVDEHEEIEDRPIISYDRENPSLTEGSIFPSIVDCRNALATFCIRGEFDFDIDKSDQTRLTVHCTYSRLDAAFGEDQDLGGAKNAQDIEGSSRDNTLVKEKKRKRGGTDVPISTQDSPAKNTRSKRANKAKTKKKLVVDL</sequence>
<evidence type="ECO:0000313" key="5">
    <source>
        <dbReference type="Proteomes" id="UP000729402"/>
    </source>
</evidence>
<reference evidence="4" key="1">
    <citation type="journal article" date="2021" name="bioRxiv">
        <title>Whole Genome Assembly and Annotation of Northern Wild Rice, Zizania palustris L., Supports a Whole Genome Duplication in the Zizania Genus.</title>
        <authorList>
            <person name="Haas M."/>
            <person name="Kono T."/>
            <person name="Macchietto M."/>
            <person name="Millas R."/>
            <person name="McGilp L."/>
            <person name="Shao M."/>
            <person name="Duquette J."/>
            <person name="Hirsch C.N."/>
            <person name="Kimball J."/>
        </authorList>
    </citation>
    <scope>NUCLEOTIDE SEQUENCE</scope>
    <source>
        <tissue evidence="4">Fresh leaf tissue</tissue>
    </source>
</reference>
<feature type="compositionally biased region" description="Basic residues" evidence="1">
    <location>
        <begin position="250"/>
        <end position="268"/>
    </location>
</feature>
<dbReference type="EMBL" id="JAAALK010000288">
    <property type="protein sequence ID" value="KAG8051459.1"/>
    <property type="molecule type" value="Genomic_DNA"/>
</dbReference>
<dbReference type="Pfam" id="PF03108">
    <property type="entry name" value="DBD_Tnp_Mut"/>
    <property type="match status" value="1"/>
</dbReference>
<evidence type="ECO:0000313" key="3">
    <source>
        <dbReference type="EMBL" id="KAG8051459.1"/>
    </source>
</evidence>
<feature type="compositionally biased region" description="Polar residues" evidence="1">
    <location>
        <begin position="239"/>
        <end position="249"/>
    </location>
</feature>
<evidence type="ECO:0000259" key="2">
    <source>
        <dbReference type="Pfam" id="PF03108"/>
    </source>
</evidence>
<protein>
    <recommendedName>
        <fullName evidence="2">Transposase MuDR plant domain-containing protein</fullName>
    </recommendedName>
</protein>
<evidence type="ECO:0000313" key="4">
    <source>
        <dbReference type="EMBL" id="KAG8092086.1"/>
    </source>
</evidence>
<dbReference type="AlphaFoldDB" id="A0A8J5WLW3"/>
<keyword evidence="5" id="KW-1185">Reference proteome</keyword>